<name>A0AAW0UK28_SCYPA</name>
<feature type="transmembrane region" description="Helical" evidence="6">
    <location>
        <begin position="1039"/>
        <end position="1061"/>
    </location>
</feature>
<feature type="compositionally biased region" description="Pro residues" evidence="5">
    <location>
        <begin position="402"/>
        <end position="415"/>
    </location>
</feature>
<feature type="compositionally biased region" description="Low complexity" evidence="5">
    <location>
        <begin position="687"/>
        <end position="697"/>
    </location>
</feature>
<dbReference type="InterPro" id="IPR011701">
    <property type="entry name" value="MFS"/>
</dbReference>
<evidence type="ECO:0000256" key="1">
    <source>
        <dbReference type="ARBA" id="ARBA00004141"/>
    </source>
</evidence>
<accession>A0AAW0UK28</accession>
<reference evidence="7 8" key="1">
    <citation type="submission" date="2023-03" db="EMBL/GenBank/DDBJ databases">
        <title>High-quality genome of Scylla paramamosain provides insights in environmental adaptation.</title>
        <authorList>
            <person name="Zhang L."/>
        </authorList>
    </citation>
    <scope>NUCLEOTIDE SEQUENCE [LARGE SCALE GENOMIC DNA]</scope>
    <source>
        <strain evidence="7">LZ_2023a</strain>
        <tissue evidence="7">Muscle</tissue>
    </source>
</reference>
<feature type="transmembrane region" description="Helical" evidence="6">
    <location>
        <begin position="1159"/>
        <end position="1184"/>
    </location>
</feature>
<feature type="transmembrane region" description="Helical" evidence="6">
    <location>
        <begin position="969"/>
        <end position="989"/>
    </location>
</feature>
<feature type="transmembrane region" description="Helical" evidence="6">
    <location>
        <begin position="1251"/>
        <end position="1272"/>
    </location>
</feature>
<feature type="compositionally biased region" description="Pro residues" evidence="5">
    <location>
        <begin position="317"/>
        <end position="349"/>
    </location>
</feature>
<dbReference type="SUPFAM" id="SSF103473">
    <property type="entry name" value="MFS general substrate transporter"/>
    <property type="match status" value="1"/>
</dbReference>
<protein>
    <submittedName>
        <fullName evidence="7">Uncharacterized protein</fullName>
    </submittedName>
</protein>
<dbReference type="InterPro" id="IPR036259">
    <property type="entry name" value="MFS_trans_sf"/>
</dbReference>
<feature type="transmembrane region" description="Helical" evidence="6">
    <location>
        <begin position="1190"/>
        <end position="1213"/>
    </location>
</feature>
<feature type="compositionally biased region" description="Basic and acidic residues" evidence="5">
    <location>
        <begin position="118"/>
        <end position="131"/>
    </location>
</feature>
<feature type="transmembrane region" description="Helical" evidence="6">
    <location>
        <begin position="906"/>
        <end position="925"/>
    </location>
</feature>
<feature type="compositionally biased region" description="Polar residues" evidence="5">
    <location>
        <begin position="765"/>
        <end position="781"/>
    </location>
</feature>
<keyword evidence="8" id="KW-1185">Reference proteome</keyword>
<evidence type="ECO:0000256" key="6">
    <source>
        <dbReference type="SAM" id="Phobius"/>
    </source>
</evidence>
<feature type="compositionally biased region" description="Low complexity" evidence="5">
    <location>
        <begin position="386"/>
        <end position="401"/>
    </location>
</feature>
<feature type="region of interest" description="Disordered" evidence="5">
    <location>
        <begin position="56"/>
        <end position="824"/>
    </location>
</feature>
<feature type="transmembrane region" description="Helical" evidence="6">
    <location>
        <begin position="1094"/>
        <end position="1116"/>
    </location>
</feature>
<feature type="compositionally biased region" description="Polar residues" evidence="5">
    <location>
        <begin position="597"/>
        <end position="609"/>
    </location>
</feature>
<evidence type="ECO:0000256" key="3">
    <source>
        <dbReference type="ARBA" id="ARBA00022989"/>
    </source>
</evidence>
<feature type="transmembrane region" description="Helical" evidence="6">
    <location>
        <begin position="932"/>
        <end position="949"/>
    </location>
</feature>
<dbReference type="InterPro" id="IPR049680">
    <property type="entry name" value="FLVCR1-2_SLC49-like"/>
</dbReference>
<feature type="compositionally biased region" description="Polar residues" evidence="5">
    <location>
        <begin position="617"/>
        <end position="648"/>
    </location>
</feature>
<dbReference type="PANTHER" id="PTHR10924">
    <property type="entry name" value="MAJOR FACILITATOR SUPERFAMILY PROTEIN-RELATED"/>
    <property type="match status" value="1"/>
</dbReference>
<feature type="transmembrane region" description="Helical" evidence="6">
    <location>
        <begin position="1225"/>
        <end position="1245"/>
    </location>
</feature>
<evidence type="ECO:0000256" key="5">
    <source>
        <dbReference type="SAM" id="MobiDB-lite"/>
    </source>
</evidence>
<evidence type="ECO:0000256" key="4">
    <source>
        <dbReference type="ARBA" id="ARBA00023136"/>
    </source>
</evidence>
<organism evidence="7 8">
    <name type="scientific">Scylla paramamosain</name>
    <name type="common">Mud crab</name>
    <dbReference type="NCBI Taxonomy" id="85552"/>
    <lineage>
        <taxon>Eukaryota</taxon>
        <taxon>Metazoa</taxon>
        <taxon>Ecdysozoa</taxon>
        <taxon>Arthropoda</taxon>
        <taxon>Crustacea</taxon>
        <taxon>Multicrustacea</taxon>
        <taxon>Malacostraca</taxon>
        <taxon>Eumalacostraca</taxon>
        <taxon>Eucarida</taxon>
        <taxon>Decapoda</taxon>
        <taxon>Pleocyemata</taxon>
        <taxon>Brachyura</taxon>
        <taxon>Eubrachyura</taxon>
        <taxon>Portunoidea</taxon>
        <taxon>Portunidae</taxon>
        <taxon>Portuninae</taxon>
        <taxon>Scylla</taxon>
    </lineage>
</organism>
<feature type="compositionally biased region" description="Pro residues" evidence="5">
    <location>
        <begin position="104"/>
        <end position="117"/>
    </location>
</feature>
<feature type="transmembrane region" description="Helical" evidence="6">
    <location>
        <begin position="866"/>
        <end position="886"/>
    </location>
</feature>
<evidence type="ECO:0000256" key="2">
    <source>
        <dbReference type="ARBA" id="ARBA00022692"/>
    </source>
</evidence>
<feature type="compositionally biased region" description="Polar residues" evidence="5">
    <location>
        <begin position="656"/>
        <end position="679"/>
    </location>
</feature>
<keyword evidence="4 6" id="KW-0472">Membrane</keyword>
<dbReference type="Pfam" id="PF07690">
    <property type="entry name" value="MFS_1"/>
    <property type="match status" value="1"/>
</dbReference>
<feature type="transmembrane region" description="Helical" evidence="6">
    <location>
        <begin position="1128"/>
        <end position="1147"/>
    </location>
</feature>
<feature type="compositionally biased region" description="Low complexity" evidence="5">
    <location>
        <begin position="56"/>
        <end position="70"/>
    </location>
</feature>
<comment type="subcellular location">
    <subcellularLocation>
        <location evidence="1">Membrane</location>
        <topology evidence="1">Multi-pass membrane protein</topology>
    </subcellularLocation>
</comment>
<comment type="caution">
    <text evidence="7">The sequence shown here is derived from an EMBL/GenBank/DDBJ whole genome shotgun (WGS) entry which is preliminary data.</text>
</comment>
<gene>
    <name evidence="7" type="ORF">O3P69_003265</name>
</gene>
<feature type="transmembrane region" description="Helical" evidence="6">
    <location>
        <begin position="996"/>
        <end position="1019"/>
    </location>
</feature>
<feature type="compositionally biased region" description="Low complexity" evidence="5">
    <location>
        <begin position="256"/>
        <end position="268"/>
    </location>
</feature>
<sequence length="1286" mass="138894">MHRFAKPLREELDDLEDKSWKRKSYALAQHNALPIPMPHPVYPPPIACPPPAVVIRPSRLRSRPPGSGYRHPASYHPAVRQNYYQRPPSPDRLPPLSETNPGTPDQPLPLRKAPPPPIREDPSTEIYHREYGGAPSPPELSTFRTPPAARPVIQPSSQQRPNNMHALPSRPPDIDSFARPSNIPVPMARSSHIPPPSSRPSHIPQPQSRIETVAPPSRPAVIPDRDAPIYDTVQPTFSTFAPSSLADSTPPPPPTTALLLPQHILQSSPSPPLKRSKLPSQSEHRAGPPPPNPTYLFPQHKLHTSPSPPPRVRKMPPSMPVKPPTPPEPTPITTLPPPQQVQSSPPSPPLVQKMPPSVPIKPPSLPELTPTPAPPPRNTTLPPQPTLHSPPSSPPVVCKSPPSLPIKPPPTPPQIQPKGSRIDQPLPSPPSPGHKSPHNKKVPVPPRPKEAPPAVPASLAKTPEVTPETQDRETLLPGSESVITQPKAVQTYPESLDKPVTPSKPANHVLQADDGLASTLASPASEPDAERDTPRIRAAFPDTSNGEDSKKPQPAGNASYLNSSLMEPKPISVQPDSLPEDSSPTPQIPKVPEFPKTESSFTASPTEVNSPHEDSRSTPQVSQVPESLKTESSPNVSTTEDSNSTPQVSKVGETLTAESSPTTSPLPDKTNPQSVTRAQQHLPLTPSSQSRSSSLASIGCLRTPPSIRAAPSWQPIFLPAPLTRRSTSASNSESSLSPSSSNTTPRPAMPPEGCQNFLPTPPSSPSQTRVDSVTPASSISSLPLGHGQSLAGEEEEMQHQHQHEAAPAEDSPDTPRSSPPDVTLHNAEKADMPVVNNISQMEDLAAAPPSKPVPATESYQTYKTRFWILTVFSFICFLQTIVWGTFGPIAESAQAAFPSWDDSTIAAFPNWGPIIVVVFIIPMVWLSQRLGLQIAMIVCELFLTLGTMLRCFTSNEAVFTVMCHVSSVLFAFAACFTLSLPAMVAATWFPPNERITATAVGTLMCQLGAAAMYLGALVVRYPSSSEVSAQEKEEIRGDIMVLMYIHFGAALLLLLAVSIYFPAKPPTPPSASSEEERIDYFKAFRVIFKKLQMAIVLMVFAFSFGVPVVWIAVLNLSLKDIGIHQDEAMGVAVTAVVCSSITAFIAARITDKVYGHLKVTVIALLAISSVFFLWFLLLTTQVIYPTLGQVYVAVAGGLGFEYATVPLLVELAVEIGFPIPESVTGATLTFVFNLVSLVFLGLFQIPNEAGHLWVSCVLLACVSLSIIPLIFVKETHKRSDTDRKFM</sequence>
<dbReference type="GO" id="GO:0016020">
    <property type="term" value="C:membrane"/>
    <property type="evidence" value="ECO:0007669"/>
    <property type="project" value="UniProtKB-SubCell"/>
</dbReference>
<feature type="compositionally biased region" description="Basic and acidic residues" evidence="5">
    <location>
        <begin position="797"/>
        <end position="806"/>
    </location>
</feature>
<evidence type="ECO:0000313" key="8">
    <source>
        <dbReference type="Proteomes" id="UP001487740"/>
    </source>
</evidence>
<dbReference type="PANTHER" id="PTHR10924:SF27">
    <property type="entry name" value="SOLUTE CARRIER FAMILY 49 MEMBER 4"/>
    <property type="match status" value="1"/>
</dbReference>
<keyword evidence="2 6" id="KW-0812">Transmembrane</keyword>
<dbReference type="Gene3D" id="1.20.1250.20">
    <property type="entry name" value="MFS general substrate transporter like domains"/>
    <property type="match status" value="2"/>
</dbReference>
<dbReference type="GO" id="GO:0022857">
    <property type="term" value="F:transmembrane transporter activity"/>
    <property type="evidence" value="ECO:0007669"/>
    <property type="project" value="InterPro"/>
</dbReference>
<evidence type="ECO:0000313" key="7">
    <source>
        <dbReference type="EMBL" id="KAK8400483.1"/>
    </source>
</evidence>
<keyword evidence="3 6" id="KW-1133">Transmembrane helix</keyword>
<feature type="compositionally biased region" description="Pro residues" evidence="5">
    <location>
        <begin position="443"/>
        <end position="455"/>
    </location>
</feature>
<dbReference type="EMBL" id="JARAKH010000010">
    <property type="protein sequence ID" value="KAK8400483.1"/>
    <property type="molecule type" value="Genomic_DNA"/>
</dbReference>
<feature type="compositionally biased region" description="Low complexity" evidence="5">
    <location>
        <begin position="723"/>
        <end position="746"/>
    </location>
</feature>
<dbReference type="Proteomes" id="UP001487740">
    <property type="component" value="Unassembled WGS sequence"/>
</dbReference>
<proteinExistence type="predicted"/>
<feature type="compositionally biased region" description="Low complexity" evidence="5">
    <location>
        <begin position="199"/>
        <end position="208"/>
    </location>
</feature>
<feature type="compositionally biased region" description="Pro residues" evidence="5">
    <location>
        <begin position="356"/>
        <end position="385"/>
    </location>
</feature>